<protein>
    <recommendedName>
        <fullName evidence="3">Lipoprotein</fullName>
    </recommendedName>
</protein>
<dbReference type="RefSeq" id="WP_084885735.1">
    <property type="nucleotide sequence ID" value="NZ_MLJJ01000040.1"/>
</dbReference>
<evidence type="ECO:0008006" key="3">
    <source>
        <dbReference type="Google" id="ProtNLM"/>
    </source>
</evidence>
<organism evidence="1 2">
    <name type="scientific">Pantoea septica</name>
    <dbReference type="NCBI Taxonomy" id="472695"/>
    <lineage>
        <taxon>Bacteria</taxon>
        <taxon>Pseudomonadati</taxon>
        <taxon>Pseudomonadota</taxon>
        <taxon>Gammaproteobacteria</taxon>
        <taxon>Enterobacterales</taxon>
        <taxon>Erwiniaceae</taxon>
        <taxon>Pantoea</taxon>
    </lineage>
</organism>
<dbReference type="PROSITE" id="PS51257">
    <property type="entry name" value="PROKAR_LIPOPROTEIN"/>
    <property type="match status" value="1"/>
</dbReference>
<keyword evidence="2" id="KW-1185">Reference proteome</keyword>
<reference evidence="1 2" key="1">
    <citation type="journal article" date="2017" name="Antonie Van Leeuwenhoek">
        <title>Phylogenomic resolution of the bacterial genus Pantoea and its relationship with Erwinia and Tatumella.</title>
        <authorList>
            <person name="Palmer M."/>
            <person name="Steenkamp E.T."/>
            <person name="Coetzee M.P."/>
            <person name="Chan W.Y."/>
            <person name="van Zyl E."/>
            <person name="De Maayer P."/>
            <person name="Coutinho T.A."/>
            <person name="Blom J."/>
            <person name="Smits T.H."/>
            <person name="Duffy B."/>
            <person name="Venter S.N."/>
        </authorList>
    </citation>
    <scope>NUCLEOTIDE SEQUENCE [LARGE SCALE GENOMIC DNA]</scope>
    <source>
        <strain evidence="1 2">LMG 5345</strain>
    </source>
</reference>
<dbReference type="Proteomes" id="UP000193785">
    <property type="component" value="Unassembled WGS sequence"/>
</dbReference>
<comment type="caution">
    <text evidence="1">The sequence shown here is derived from an EMBL/GenBank/DDBJ whole genome shotgun (WGS) entry which is preliminary data.</text>
</comment>
<accession>A0ABX3UNC2</accession>
<evidence type="ECO:0000313" key="2">
    <source>
        <dbReference type="Proteomes" id="UP000193785"/>
    </source>
</evidence>
<proteinExistence type="predicted"/>
<name>A0ABX3UNC2_9GAMM</name>
<dbReference type="EMBL" id="MLJJ01000040">
    <property type="protein sequence ID" value="ORM96229.1"/>
    <property type="molecule type" value="Genomic_DNA"/>
</dbReference>
<evidence type="ECO:0000313" key="1">
    <source>
        <dbReference type="EMBL" id="ORM96229.1"/>
    </source>
</evidence>
<gene>
    <name evidence="1" type="ORF">HA46_17025</name>
</gene>
<sequence length="132" mass="14458">MKKFVLLALSVALLAGCKPSDDQMLKVGKDALSQALKDPSSAQFRAMRFVPDQNQTGSIASGFVCGEINGKNSFGGYVGFKRVYIHVEGEPRWVIPLLGVAYSSSDPFTVDEGDQMQTTLDKLKMYADRCEK</sequence>